<dbReference type="Proteomes" id="UP000003257">
    <property type="component" value="Unassembled WGS sequence"/>
</dbReference>
<dbReference type="EMBL" id="ABID01000032">
    <property type="protein sequence ID" value="EDQ03200.1"/>
    <property type="molecule type" value="Genomic_DNA"/>
</dbReference>
<dbReference type="InterPro" id="IPR036265">
    <property type="entry name" value="HIT-like_sf"/>
</dbReference>
<evidence type="ECO:0000313" key="3">
    <source>
        <dbReference type="EMBL" id="EDQ03200.1"/>
    </source>
</evidence>
<evidence type="ECO:0000313" key="4">
    <source>
        <dbReference type="Proteomes" id="UP000003257"/>
    </source>
</evidence>
<dbReference type="InterPro" id="IPR011146">
    <property type="entry name" value="HIT-like"/>
</dbReference>
<gene>
    <name evidence="3" type="ORF">OIHEL45_19366</name>
</gene>
<dbReference type="SUPFAM" id="SSF54197">
    <property type="entry name" value="HIT-like"/>
    <property type="match status" value="1"/>
</dbReference>
<proteinExistence type="predicted"/>
<dbReference type="PROSITE" id="PS51084">
    <property type="entry name" value="HIT_2"/>
    <property type="match status" value="1"/>
</dbReference>
<name>A0ABM9X1P8_9RHOB</name>
<dbReference type="RefSeq" id="WP_007121220.1">
    <property type="nucleotide sequence ID" value="NZ_ABID01000032.1"/>
</dbReference>
<dbReference type="Pfam" id="PF01230">
    <property type="entry name" value="HIT"/>
    <property type="match status" value="1"/>
</dbReference>
<dbReference type="PANTHER" id="PTHR46648:SF1">
    <property type="entry name" value="ADENOSINE 5'-MONOPHOSPHORAMIDASE HNT1"/>
    <property type="match status" value="1"/>
</dbReference>
<evidence type="ECO:0000256" key="1">
    <source>
        <dbReference type="PROSITE-ProRule" id="PRU00464"/>
    </source>
</evidence>
<accession>A0ABM9X1P8</accession>
<sequence>MNDTCIFCRIARSELPAFKLFEDDLILAFLDLHPIREGHTLIIPKQHYPWFEDMPEPVAARIMTVGQRLARAMKDEWQVERVAFFYTGIHVAHTHAHVVPMLHQHDVTSARYLEDGTEAFTLPPSPEEAALLQTAERIIVRLRQDG</sequence>
<feature type="domain" description="HIT" evidence="2">
    <location>
        <begin position="6"/>
        <end position="109"/>
    </location>
</feature>
<dbReference type="Gene3D" id="3.30.428.10">
    <property type="entry name" value="HIT-like"/>
    <property type="match status" value="1"/>
</dbReference>
<dbReference type="PANTHER" id="PTHR46648">
    <property type="entry name" value="HIT FAMILY PROTEIN 1"/>
    <property type="match status" value="1"/>
</dbReference>
<dbReference type="InterPro" id="IPR001310">
    <property type="entry name" value="Histidine_triad_HIT"/>
</dbReference>
<reference evidence="3 4" key="1">
    <citation type="submission" date="2007-11" db="EMBL/GenBank/DDBJ databases">
        <authorList>
            <person name="Wagner-Dobler I."/>
            <person name="Ferriera S."/>
            <person name="Johnson J."/>
            <person name="Kravitz S."/>
            <person name="Beeson K."/>
            <person name="Sutton G."/>
            <person name="Rogers Y.-H."/>
            <person name="Friedman R."/>
            <person name="Frazier M."/>
            <person name="Venter J.C."/>
        </authorList>
    </citation>
    <scope>NUCLEOTIDE SEQUENCE [LARGE SCALE GENOMIC DNA]</scope>
    <source>
        <strain evidence="3 4">HEL-45</strain>
    </source>
</reference>
<dbReference type="PRINTS" id="PR00332">
    <property type="entry name" value="HISTRIAD"/>
</dbReference>
<organism evidence="3 4">
    <name type="scientific">Sulfitobacter indolifex HEL-45</name>
    <dbReference type="NCBI Taxonomy" id="391624"/>
    <lineage>
        <taxon>Bacteria</taxon>
        <taxon>Pseudomonadati</taxon>
        <taxon>Pseudomonadota</taxon>
        <taxon>Alphaproteobacteria</taxon>
        <taxon>Rhodobacterales</taxon>
        <taxon>Roseobacteraceae</taxon>
        <taxon>Sulfitobacter</taxon>
    </lineage>
</organism>
<protein>
    <submittedName>
        <fullName evidence="3">Histidine triad protein</fullName>
    </submittedName>
</protein>
<evidence type="ECO:0000259" key="2">
    <source>
        <dbReference type="PROSITE" id="PS51084"/>
    </source>
</evidence>
<feature type="short sequence motif" description="Histidine triad motif" evidence="1">
    <location>
        <begin position="93"/>
        <end position="97"/>
    </location>
</feature>
<keyword evidence="4" id="KW-1185">Reference proteome</keyword>
<comment type="caution">
    <text evidence="3">The sequence shown here is derived from an EMBL/GenBank/DDBJ whole genome shotgun (WGS) entry which is preliminary data.</text>
</comment>